<dbReference type="AlphaFoldDB" id="A0A0M8K973"/>
<protein>
    <submittedName>
        <fullName evidence="1">Uncharacterized protein</fullName>
    </submittedName>
</protein>
<gene>
    <name evidence="1" type="ORF">ARMA_2806</name>
</gene>
<proteinExistence type="predicted"/>
<accession>A0A0M8K973</accession>
<dbReference type="EMBL" id="BBZA01000253">
    <property type="protein sequence ID" value="GAP64383.1"/>
    <property type="molecule type" value="Genomic_DNA"/>
</dbReference>
<organism evidence="1 2">
    <name type="scientific">Ardenticatena maritima</name>
    <dbReference type="NCBI Taxonomy" id="872965"/>
    <lineage>
        <taxon>Bacteria</taxon>
        <taxon>Bacillati</taxon>
        <taxon>Chloroflexota</taxon>
        <taxon>Ardenticatenia</taxon>
        <taxon>Ardenticatenales</taxon>
        <taxon>Ardenticatenaceae</taxon>
        <taxon>Ardenticatena</taxon>
    </lineage>
</organism>
<evidence type="ECO:0000313" key="2">
    <source>
        <dbReference type="Proteomes" id="UP000037784"/>
    </source>
</evidence>
<comment type="caution">
    <text evidence="1">The sequence shown here is derived from an EMBL/GenBank/DDBJ whole genome shotgun (WGS) entry which is preliminary data.</text>
</comment>
<dbReference type="OrthoDB" id="147470at2"/>
<reference evidence="2" key="2">
    <citation type="submission" date="2015-08" db="EMBL/GenBank/DDBJ databases">
        <title>Draft Genome Sequence of a Heterotrophic Facultative Anaerobic Bacterium Ardenticatena maritima Strain 110S.</title>
        <authorList>
            <person name="Kawaichi S."/>
            <person name="Yoshida T."/>
            <person name="Sako Y."/>
            <person name="Nakamura R."/>
        </authorList>
    </citation>
    <scope>NUCLEOTIDE SEQUENCE [LARGE SCALE GENOMIC DNA]</scope>
    <source>
        <strain evidence="2">110S</strain>
    </source>
</reference>
<name>A0A0M8K973_9CHLR</name>
<keyword evidence="2" id="KW-1185">Reference proteome</keyword>
<dbReference type="InParanoid" id="A0A0M8K973"/>
<reference evidence="1 2" key="1">
    <citation type="journal article" date="2015" name="Genome Announc.">
        <title>Draft Genome Sequence of a Heterotrophic Facultative Anaerobic Thermophilic Bacterium, Ardenticatena maritima Strain 110ST.</title>
        <authorList>
            <person name="Kawaichi S."/>
            <person name="Yoshida T."/>
            <person name="Sako Y."/>
            <person name="Nakamura R."/>
        </authorList>
    </citation>
    <scope>NUCLEOTIDE SEQUENCE [LARGE SCALE GENOMIC DNA]</scope>
    <source>
        <strain evidence="1 2">110S</strain>
    </source>
</reference>
<dbReference type="Proteomes" id="UP000037784">
    <property type="component" value="Unassembled WGS sequence"/>
</dbReference>
<sequence length="685" mass="75121">MSTNTTITSPALDPFKRVKYSTGLILGVDEFEQEQYYLMHRDDLHTRLLHGYGTVCGLQVSITPSDDGPQVQVSAGAAVDTHGRHICVSETQCASLNGWLTANRDAVAEEETFSPPGTLTLHVVLCHRECETDSVPVPGGPCRSQEESFIASRISDDFELRLQTNAPAQLHEDAARQFGALLAHMEIADEAPAYLTADAMTELVRGLIEGAHPEETLYLRPDEACDLLALAARVWTTDVRPQMMGAACCGTPEEACILLATLHIPLDEAWGIAGDITVDESQRPLLLSTRLLQEWLLCGRQAHYERRDVREFATLLTPKPTLVRLWVHQPTLIDFGEDAVELFVDEVAVPIDSITRHNGVNVFDLELRVEEEQVLEEGQRLTLRLDSTAVDVQGDWEDLLDMLIDQRIDYLNRSPENHLFVYGVAHLAANAIQHGDAAGGDLRGTYPNPTVRALQGNQVSTQSPSEGNVLMWVKHANGTTSWTPSPLPEGEGGAQRLNDLEDVDVSNATDGQILVKRGDMWLPGNIPQGSTVEGAFVQVPSDAGAYAIVAAGIFNDQGQEIRIPYNALISKPQGNGLHLLTFERYKDLFEKEVVFIVKGTIVEPLDPAGSRTAMTPSPVFIVREMTIEGILIEIRAAALTAQRLQEAMQSDFSLEGNLLETEHPTGLMFMVEISAYGDGVKEILA</sequence>
<evidence type="ECO:0000313" key="1">
    <source>
        <dbReference type="EMBL" id="GAP64383.1"/>
    </source>
</evidence>
<dbReference type="RefSeq" id="WP_054494072.1">
    <property type="nucleotide sequence ID" value="NZ_BBZA01000253.1"/>
</dbReference>